<dbReference type="Ensembl" id="ENSDLAT00005080888.1">
    <property type="protein sequence ID" value="ENSDLAP00005075020.1"/>
    <property type="gene ID" value="ENSDLAG00005028436.1"/>
</dbReference>
<keyword evidence="2" id="KW-1015">Disulfide bond</keyword>
<feature type="coiled-coil region" evidence="3">
    <location>
        <begin position="148"/>
        <end position="175"/>
    </location>
</feature>
<keyword evidence="4" id="KW-0472">Membrane</keyword>
<dbReference type="PROSITE" id="PS50041">
    <property type="entry name" value="C_TYPE_LECTIN_2"/>
    <property type="match status" value="1"/>
</dbReference>
<evidence type="ECO:0000313" key="6">
    <source>
        <dbReference type="Ensembl" id="ENSDLAP00005075020.1"/>
    </source>
</evidence>
<name>A0A8P4KB25_DICLA</name>
<dbReference type="Pfam" id="PF00059">
    <property type="entry name" value="Lectin_C"/>
    <property type="match status" value="1"/>
</dbReference>
<dbReference type="InterPro" id="IPR050111">
    <property type="entry name" value="C-type_lectin/snaclec_domain"/>
</dbReference>
<evidence type="ECO:0000259" key="5">
    <source>
        <dbReference type="PROSITE" id="PS50041"/>
    </source>
</evidence>
<evidence type="ECO:0000256" key="1">
    <source>
        <dbReference type="ARBA" id="ARBA00022734"/>
    </source>
</evidence>
<keyword evidence="1" id="KW-0430">Lectin</keyword>
<dbReference type="SMART" id="SM00034">
    <property type="entry name" value="CLECT"/>
    <property type="match status" value="1"/>
</dbReference>
<dbReference type="InterPro" id="IPR018378">
    <property type="entry name" value="C-type_lectin_CS"/>
</dbReference>
<dbReference type="InterPro" id="IPR001304">
    <property type="entry name" value="C-type_lectin-like"/>
</dbReference>
<gene>
    <name evidence="6" type="primary">LOC127373459</name>
</gene>
<dbReference type="Gene3D" id="3.10.100.10">
    <property type="entry name" value="Mannose-Binding Protein A, subunit A"/>
    <property type="match status" value="1"/>
</dbReference>
<reference evidence="6" key="1">
    <citation type="submission" date="2025-08" db="UniProtKB">
        <authorList>
            <consortium name="Ensembl"/>
        </authorList>
    </citation>
    <scope>IDENTIFICATION</scope>
</reference>
<keyword evidence="4" id="KW-0812">Transmembrane</keyword>
<dbReference type="OrthoDB" id="538816at2759"/>
<dbReference type="GeneID" id="127373459"/>
<sequence>MFGHRWISWINPSSGSISVTSAKQEQEISSSCLGTRKKVSCHHFCPVVGLSALCLLLLVICVALSVLYNNESDSRPALKSLIFDYQNISDSYLTLAKANNDLRGDNKIFKEQSGWLDEQNKLLNRTSDQLMSDNLAWSLESTELMEQIVNLNSTNLQLTQEHERLVQQTSEQEEEKLNMSQTIKHLVDANSLREEEGRQLSEINGLLRDELFQVKEKNRELLEINDKFQGEVQKLSEKHDTQLRERLTELQEQNQNLSSVLMEERQEAAEREESRRNERDQMVVDLHSMKEAYYSLDLYCPVVHNKTKERICRKCQDTWRLFENKCYYFSSRTLTWIYSRAWCQTQGGDLLIIESEPEQSFIFETSQTLDQSGTRMWIGLTDAEEEGEWIWVDGSPVASDLQYWLSRPGLGTEPDDWKLDDPLGEDCGHMDTSENTLTSWMDGSCKTSYRWICEKHV</sequence>
<dbReference type="SUPFAM" id="SSF56436">
    <property type="entry name" value="C-type lectin-like"/>
    <property type="match status" value="1"/>
</dbReference>
<dbReference type="PANTHER" id="PTHR22803">
    <property type="entry name" value="MANNOSE, PHOSPHOLIPASE, LECTIN RECEPTOR RELATED"/>
    <property type="match status" value="1"/>
</dbReference>
<dbReference type="PROSITE" id="PS00615">
    <property type="entry name" value="C_TYPE_LECTIN_1"/>
    <property type="match status" value="1"/>
</dbReference>
<dbReference type="CDD" id="cd03590">
    <property type="entry name" value="CLECT_DC-SIGN_like"/>
    <property type="match status" value="1"/>
</dbReference>
<accession>A0A8P4KB25</accession>
<keyword evidence="4" id="KW-1133">Transmembrane helix</keyword>
<dbReference type="GeneTree" id="ENSGT01030000234575"/>
<protein>
    <recommendedName>
        <fullName evidence="5">C-type lectin domain-containing protein</fullName>
    </recommendedName>
</protein>
<dbReference type="InterPro" id="IPR016186">
    <property type="entry name" value="C-type_lectin-like/link_sf"/>
</dbReference>
<dbReference type="RefSeq" id="XP_051273904.1">
    <property type="nucleotide sequence ID" value="XM_051417944.1"/>
</dbReference>
<evidence type="ECO:0000256" key="2">
    <source>
        <dbReference type="ARBA" id="ARBA00023157"/>
    </source>
</evidence>
<dbReference type="InterPro" id="IPR033989">
    <property type="entry name" value="CD209-like_CTLD"/>
</dbReference>
<keyword evidence="3" id="KW-0175">Coiled coil</keyword>
<feature type="coiled-coil region" evidence="3">
    <location>
        <begin position="218"/>
        <end position="281"/>
    </location>
</feature>
<evidence type="ECO:0000313" key="7">
    <source>
        <dbReference type="Proteomes" id="UP000694389"/>
    </source>
</evidence>
<reference evidence="6" key="2">
    <citation type="submission" date="2025-09" db="UniProtKB">
        <authorList>
            <consortium name="Ensembl"/>
        </authorList>
    </citation>
    <scope>IDENTIFICATION</scope>
</reference>
<proteinExistence type="predicted"/>
<dbReference type="InterPro" id="IPR016187">
    <property type="entry name" value="CTDL_fold"/>
</dbReference>
<evidence type="ECO:0000256" key="3">
    <source>
        <dbReference type="SAM" id="Coils"/>
    </source>
</evidence>
<evidence type="ECO:0000256" key="4">
    <source>
        <dbReference type="SAM" id="Phobius"/>
    </source>
</evidence>
<keyword evidence="7" id="KW-1185">Reference proteome</keyword>
<dbReference type="Proteomes" id="UP000694389">
    <property type="component" value="Unassembled WGS sequence"/>
</dbReference>
<dbReference type="AlphaFoldDB" id="A0A8P4KB25"/>
<feature type="transmembrane region" description="Helical" evidence="4">
    <location>
        <begin position="44"/>
        <end position="68"/>
    </location>
</feature>
<dbReference type="OMA" id="DLYCPVV"/>
<organism evidence="6 7">
    <name type="scientific">Dicentrarchus labrax</name>
    <name type="common">European seabass</name>
    <name type="synonym">Morone labrax</name>
    <dbReference type="NCBI Taxonomy" id="13489"/>
    <lineage>
        <taxon>Eukaryota</taxon>
        <taxon>Metazoa</taxon>
        <taxon>Chordata</taxon>
        <taxon>Craniata</taxon>
        <taxon>Vertebrata</taxon>
        <taxon>Euteleostomi</taxon>
        <taxon>Actinopterygii</taxon>
        <taxon>Neopterygii</taxon>
        <taxon>Teleostei</taxon>
        <taxon>Neoteleostei</taxon>
        <taxon>Acanthomorphata</taxon>
        <taxon>Eupercaria</taxon>
        <taxon>Moronidae</taxon>
        <taxon>Dicentrarchus</taxon>
    </lineage>
</organism>
<dbReference type="GO" id="GO:0030246">
    <property type="term" value="F:carbohydrate binding"/>
    <property type="evidence" value="ECO:0007669"/>
    <property type="project" value="UniProtKB-KW"/>
</dbReference>
<feature type="domain" description="C-type lectin" evidence="5">
    <location>
        <begin position="322"/>
        <end position="454"/>
    </location>
</feature>